<evidence type="ECO:0000313" key="2">
    <source>
        <dbReference type="Proteomes" id="UP000828390"/>
    </source>
</evidence>
<organism evidence="1 2">
    <name type="scientific">Dreissena polymorpha</name>
    <name type="common">Zebra mussel</name>
    <name type="synonym">Mytilus polymorpha</name>
    <dbReference type="NCBI Taxonomy" id="45954"/>
    <lineage>
        <taxon>Eukaryota</taxon>
        <taxon>Metazoa</taxon>
        <taxon>Spiralia</taxon>
        <taxon>Lophotrochozoa</taxon>
        <taxon>Mollusca</taxon>
        <taxon>Bivalvia</taxon>
        <taxon>Autobranchia</taxon>
        <taxon>Heteroconchia</taxon>
        <taxon>Euheterodonta</taxon>
        <taxon>Imparidentia</taxon>
        <taxon>Neoheterodontei</taxon>
        <taxon>Myida</taxon>
        <taxon>Dreissenoidea</taxon>
        <taxon>Dreissenidae</taxon>
        <taxon>Dreissena</taxon>
    </lineage>
</organism>
<dbReference type="AlphaFoldDB" id="A0A9D4LAL4"/>
<gene>
    <name evidence="1" type="ORF">DPMN_097479</name>
</gene>
<evidence type="ECO:0000313" key="1">
    <source>
        <dbReference type="EMBL" id="KAH3854918.1"/>
    </source>
</evidence>
<sequence>MNNQLATRFVSSASRNVWTYEPVSWQRYQSVKIVARSMRTNEELNETTLAGLQGSLVRNLVRAMFFSFF</sequence>
<proteinExistence type="predicted"/>
<accession>A0A9D4LAL4</accession>
<reference evidence="1" key="1">
    <citation type="journal article" date="2019" name="bioRxiv">
        <title>The Genome of the Zebra Mussel, Dreissena polymorpha: A Resource for Invasive Species Research.</title>
        <authorList>
            <person name="McCartney M.A."/>
            <person name="Auch B."/>
            <person name="Kono T."/>
            <person name="Mallez S."/>
            <person name="Zhang Y."/>
            <person name="Obille A."/>
            <person name="Becker A."/>
            <person name="Abrahante J.E."/>
            <person name="Garbe J."/>
            <person name="Badalamenti J.P."/>
            <person name="Herman A."/>
            <person name="Mangelson H."/>
            <person name="Liachko I."/>
            <person name="Sullivan S."/>
            <person name="Sone E.D."/>
            <person name="Koren S."/>
            <person name="Silverstein K.A.T."/>
            <person name="Beckman K.B."/>
            <person name="Gohl D.M."/>
        </authorList>
    </citation>
    <scope>NUCLEOTIDE SEQUENCE</scope>
    <source>
        <strain evidence="1">Duluth1</strain>
        <tissue evidence="1">Whole animal</tissue>
    </source>
</reference>
<dbReference type="EMBL" id="JAIWYP010000003">
    <property type="protein sequence ID" value="KAH3854918.1"/>
    <property type="molecule type" value="Genomic_DNA"/>
</dbReference>
<protein>
    <submittedName>
        <fullName evidence="1">Uncharacterized protein</fullName>
    </submittedName>
</protein>
<name>A0A9D4LAL4_DREPO</name>
<dbReference type="Proteomes" id="UP000828390">
    <property type="component" value="Unassembled WGS sequence"/>
</dbReference>
<reference evidence="1" key="2">
    <citation type="submission" date="2020-11" db="EMBL/GenBank/DDBJ databases">
        <authorList>
            <person name="McCartney M.A."/>
            <person name="Auch B."/>
            <person name="Kono T."/>
            <person name="Mallez S."/>
            <person name="Becker A."/>
            <person name="Gohl D.M."/>
            <person name="Silverstein K.A.T."/>
            <person name="Koren S."/>
            <person name="Bechman K.B."/>
            <person name="Herman A."/>
            <person name="Abrahante J.E."/>
            <person name="Garbe J."/>
        </authorList>
    </citation>
    <scope>NUCLEOTIDE SEQUENCE</scope>
    <source>
        <strain evidence="1">Duluth1</strain>
        <tissue evidence="1">Whole animal</tissue>
    </source>
</reference>
<comment type="caution">
    <text evidence="1">The sequence shown here is derived from an EMBL/GenBank/DDBJ whole genome shotgun (WGS) entry which is preliminary data.</text>
</comment>
<keyword evidence="2" id="KW-1185">Reference proteome</keyword>